<organism evidence="4 5">
    <name type="scientific">Pseudoalteromonas ulvae</name>
    <dbReference type="NCBI Taxonomy" id="107327"/>
    <lineage>
        <taxon>Bacteria</taxon>
        <taxon>Pseudomonadati</taxon>
        <taxon>Pseudomonadota</taxon>
        <taxon>Gammaproteobacteria</taxon>
        <taxon>Alteromonadales</taxon>
        <taxon>Pseudoalteromonadaceae</taxon>
        <taxon>Pseudoalteromonas</taxon>
    </lineage>
</organism>
<dbReference type="Gene3D" id="1.10.357.10">
    <property type="entry name" value="Tetracycline Repressor, domain 2"/>
    <property type="match status" value="1"/>
</dbReference>
<proteinExistence type="predicted"/>
<feature type="domain" description="HTH tetR-type" evidence="3">
    <location>
        <begin position="3"/>
        <end position="63"/>
    </location>
</feature>
<name>A0A244CT18_PSEDV</name>
<protein>
    <recommendedName>
        <fullName evidence="3">HTH tetR-type domain-containing protein</fullName>
    </recommendedName>
</protein>
<dbReference type="RefSeq" id="WP_086742119.1">
    <property type="nucleotide sequence ID" value="NZ_MWPV01000001.1"/>
</dbReference>
<keyword evidence="5" id="KW-1185">Reference proteome</keyword>
<evidence type="ECO:0000256" key="1">
    <source>
        <dbReference type="ARBA" id="ARBA00023125"/>
    </source>
</evidence>
<dbReference type="InterPro" id="IPR009057">
    <property type="entry name" value="Homeodomain-like_sf"/>
</dbReference>
<dbReference type="GO" id="GO:0003677">
    <property type="term" value="F:DNA binding"/>
    <property type="evidence" value="ECO:0007669"/>
    <property type="project" value="UniProtKB-UniRule"/>
</dbReference>
<evidence type="ECO:0000259" key="3">
    <source>
        <dbReference type="PROSITE" id="PS50977"/>
    </source>
</evidence>
<dbReference type="EMBL" id="MWPV01000001">
    <property type="protein sequence ID" value="OUL58738.1"/>
    <property type="molecule type" value="Genomic_DNA"/>
</dbReference>
<dbReference type="OrthoDB" id="116240at2"/>
<dbReference type="InterPro" id="IPR001647">
    <property type="entry name" value="HTH_TetR"/>
</dbReference>
<dbReference type="PANTHER" id="PTHR30055">
    <property type="entry name" value="HTH-TYPE TRANSCRIPTIONAL REGULATOR RUTR"/>
    <property type="match status" value="1"/>
</dbReference>
<dbReference type="AlphaFoldDB" id="A0A244CT18"/>
<evidence type="ECO:0000313" key="5">
    <source>
        <dbReference type="Proteomes" id="UP000194841"/>
    </source>
</evidence>
<dbReference type="SUPFAM" id="SSF46689">
    <property type="entry name" value="Homeodomain-like"/>
    <property type="match status" value="1"/>
</dbReference>
<feature type="DNA-binding region" description="H-T-H motif" evidence="2">
    <location>
        <begin position="26"/>
        <end position="45"/>
    </location>
</feature>
<dbReference type="PRINTS" id="PR00455">
    <property type="entry name" value="HTHTETR"/>
</dbReference>
<evidence type="ECO:0000256" key="2">
    <source>
        <dbReference type="PROSITE-ProRule" id="PRU00335"/>
    </source>
</evidence>
<accession>A0A244CT18</accession>
<dbReference type="PANTHER" id="PTHR30055:SF222">
    <property type="entry name" value="REGULATORY PROTEIN"/>
    <property type="match status" value="1"/>
</dbReference>
<keyword evidence="1 2" id="KW-0238">DNA-binding</keyword>
<reference evidence="4 5" key="1">
    <citation type="submission" date="2017-02" db="EMBL/GenBank/DDBJ databases">
        <title>Pseudoalteromonas ulvae TC14 Genome.</title>
        <authorList>
            <person name="Molmeret M."/>
        </authorList>
    </citation>
    <scope>NUCLEOTIDE SEQUENCE [LARGE SCALE GENOMIC DNA]</scope>
    <source>
        <strain evidence="4">TC14</strain>
    </source>
</reference>
<sequence length="187" mass="21149">MKLDKKQAILDSALTLFVQQGFNGTATAKIAQHAGVANGSIFHHFHSKQGVIDALYLDLKQQFSETLILASQAGSNDDESFILWRCALRWFVDNPEKLQFFKLYCDSPDISDQVHQQVIEQLFGFLYEMIEYGKQCNQYKPLDTSYLVQLIQGSLFVSAEYALNAGGECDESFIKQSYDIIMGILKV</sequence>
<dbReference type="Proteomes" id="UP000194841">
    <property type="component" value="Unassembled WGS sequence"/>
</dbReference>
<comment type="caution">
    <text evidence="4">The sequence shown here is derived from an EMBL/GenBank/DDBJ whole genome shotgun (WGS) entry which is preliminary data.</text>
</comment>
<dbReference type="PROSITE" id="PS50977">
    <property type="entry name" value="HTH_TETR_2"/>
    <property type="match status" value="1"/>
</dbReference>
<dbReference type="InterPro" id="IPR050109">
    <property type="entry name" value="HTH-type_TetR-like_transc_reg"/>
</dbReference>
<evidence type="ECO:0000313" key="4">
    <source>
        <dbReference type="EMBL" id="OUL58738.1"/>
    </source>
</evidence>
<dbReference type="Pfam" id="PF00440">
    <property type="entry name" value="TetR_N"/>
    <property type="match status" value="1"/>
</dbReference>
<gene>
    <name evidence="4" type="ORF">B1199_00150</name>
</gene>